<dbReference type="SUPFAM" id="SSF53098">
    <property type="entry name" value="Ribonuclease H-like"/>
    <property type="match status" value="1"/>
</dbReference>
<reference evidence="2 4" key="2">
    <citation type="journal article" date="2011" name="Mol. Biol. Evol.">
        <title>Comparative genomic analysis of fruiting body formation in Myxococcales.</title>
        <authorList>
            <person name="Huntley S."/>
            <person name="Hamann N."/>
            <person name="Wegener-Feldbrugge S."/>
            <person name="Treuner-Lange A."/>
            <person name="Kube M."/>
            <person name="Reinhardt R."/>
            <person name="Klages S."/>
            <person name="Muller R."/>
            <person name="Ronning C.M."/>
            <person name="Nierman W.C."/>
            <person name="Sogaard-Andersen L."/>
        </authorList>
    </citation>
    <scope>NUCLEOTIDE SEQUENCE [LARGE SCALE GENOMIC DNA]</scope>
    <source>
        <strain evidence="2 4">DW4/3-1</strain>
    </source>
</reference>
<dbReference type="Proteomes" id="UP000032702">
    <property type="component" value="Unassembled WGS sequence"/>
</dbReference>
<name>Q08T70_STIAD</name>
<dbReference type="Pfam" id="PF13546">
    <property type="entry name" value="DDE_5"/>
    <property type="match status" value="1"/>
</dbReference>
<evidence type="ECO:0000313" key="2">
    <source>
        <dbReference type="EMBL" id="ADO73876.1"/>
    </source>
</evidence>
<evidence type="ECO:0000259" key="1">
    <source>
        <dbReference type="Pfam" id="PF13546"/>
    </source>
</evidence>
<keyword evidence="4" id="KW-1185">Reference proteome</keyword>
<reference evidence="3 5" key="1">
    <citation type="submission" date="2006-04" db="EMBL/GenBank/DDBJ databases">
        <authorList>
            <person name="Nierman W.C."/>
        </authorList>
    </citation>
    <scope>NUCLEOTIDE SEQUENCE [LARGE SCALE GENOMIC DNA]</scope>
    <source>
        <strain evidence="3 5">DW4/3-1</strain>
    </source>
</reference>
<proteinExistence type="predicted"/>
<dbReference type="InterPro" id="IPR038721">
    <property type="entry name" value="IS701-like_DDE_dom"/>
</dbReference>
<feature type="domain" description="Transposase IS701-like DDE" evidence="1">
    <location>
        <begin position="1"/>
        <end position="87"/>
    </location>
</feature>
<organism evidence="3 5">
    <name type="scientific">Stigmatella aurantiaca (strain DW4/3-1)</name>
    <dbReference type="NCBI Taxonomy" id="378806"/>
    <lineage>
        <taxon>Bacteria</taxon>
        <taxon>Pseudomonadati</taxon>
        <taxon>Myxococcota</taxon>
        <taxon>Myxococcia</taxon>
        <taxon>Myxococcales</taxon>
        <taxon>Cystobacterineae</taxon>
        <taxon>Archangiaceae</taxon>
        <taxon>Stigmatella</taxon>
    </lineage>
</organism>
<dbReference type="InterPro" id="IPR012337">
    <property type="entry name" value="RNaseH-like_sf"/>
</dbReference>
<dbReference type="STRING" id="378806.STAUR_6119"/>
<accession>Q08T70</accession>
<sequence length="215" mass="24264">MIDRAMEDGVPAGIVLADSAYGSSSQFRSHLRSLGLHYAVAVSFQTTVCLLDDKGRAQEEAQSISDLAFSIQEAGGFRRCTWRKGIRKNLSARFALRGVNAAGMSQSEQELLWLLIEWRDGEPEPANYFLISLPGHRTKKQLVRLVMPRWRTERVYEDLKGELGLDHYEGRRFPGWHHHISVALCCYAFIVAERVRHFPPAARGVDEALSQPLQA</sequence>
<dbReference type="InterPro" id="IPR039365">
    <property type="entry name" value="IS701-like"/>
</dbReference>
<evidence type="ECO:0000313" key="4">
    <source>
        <dbReference type="Proteomes" id="UP000001351"/>
    </source>
</evidence>
<dbReference type="PANTHER" id="PTHR33627:SF1">
    <property type="entry name" value="TRANSPOSASE"/>
    <property type="match status" value="1"/>
</dbReference>
<dbReference type="PATRIC" id="fig|378806.16.peg.2579"/>
<dbReference type="AlphaFoldDB" id="Q08T70"/>
<evidence type="ECO:0000313" key="3">
    <source>
        <dbReference type="EMBL" id="EAU63683.1"/>
    </source>
</evidence>
<dbReference type="KEGG" id="sur:STAUR_6119"/>
<evidence type="ECO:0000313" key="5">
    <source>
        <dbReference type="Proteomes" id="UP000032702"/>
    </source>
</evidence>
<dbReference type="eggNOG" id="COG5659">
    <property type="taxonomic scope" value="Bacteria"/>
</dbReference>
<dbReference type="EMBL" id="CP002271">
    <property type="protein sequence ID" value="ADO73876.1"/>
    <property type="molecule type" value="Genomic_DNA"/>
</dbReference>
<gene>
    <name evidence="2" type="ordered locus">STAUR_6119</name>
    <name evidence="3" type="ORF">STIAU_6256</name>
</gene>
<protein>
    <submittedName>
        <fullName evidence="2 3">Transposase</fullName>
    </submittedName>
</protein>
<dbReference type="EMBL" id="AAMD01000151">
    <property type="protein sequence ID" value="EAU63683.1"/>
    <property type="molecule type" value="Genomic_DNA"/>
</dbReference>
<dbReference type="Proteomes" id="UP000001351">
    <property type="component" value="Chromosome"/>
</dbReference>
<dbReference type="HOGENOM" id="CLU_033141_1_1_7"/>
<dbReference type="PANTHER" id="PTHR33627">
    <property type="entry name" value="TRANSPOSASE"/>
    <property type="match status" value="1"/>
</dbReference>